<evidence type="ECO:0000313" key="2">
    <source>
        <dbReference type="Proteomes" id="UP000001645"/>
    </source>
</evidence>
<reference evidence="1 2" key="1">
    <citation type="journal article" date="2010" name="PLoS Biol.">
        <title>Multi-platform next-generation sequencing of the domestic turkey (Meleagris gallopavo): genome assembly and analysis.</title>
        <authorList>
            <person name="Dalloul R.A."/>
            <person name="Long J.A."/>
            <person name="Zimin A.V."/>
            <person name="Aslam L."/>
            <person name="Beal K."/>
            <person name="Blomberg L.A."/>
            <person name="Bouffard P."/>
            <person name="Burt D.W."/>
            <person name="Crasta O."/>
            <person name="Crooijmans R.P."/>
            <person name="Cooper K."/>
            <person name="Coulombe R.A."/>
            <person name="De S."/>
            <person name="Delany M.E."/>
            <person name="Dodgson J.B."/>
            <person name="Dong J.J."/>
            <person name="Evans C."/>
            <person name="Frederickson K.M."/>
            <person name="Flicek P."/>
            <person name="Florea L."/>
            <person name="Folkerts O."/>
            <person name="Groenen M.A."/>
            <person name="Harkins T.T."/>
            <person name="Herrero J."/>
            <person name="Hoffmann S."/>
            <person name="Megens H.J."/>
            <person name="Jiang A."/>
            <person name="de Jong P."/>
            <person name="Kaiser P."/>
            <person name="Kim H."/>
            <person name="Kim K.W."/>
            <person name="Kim S."/>
            <person name="Langenberger D."/>
            <person name="Lee M.K."/>
            <person name="Lee T."/>
            <person name="Mane S."/>
            <person name="Marcais G."/>
            <person name="Marz M."/>
            <person name="McElroy A.P."/>
            <person name="Modise T."/>
            <person name="Nefedov M."/>
            <person name="Notredame C."/>
            <person name="Paton I.R."/>
            <person name="Payne W.S."/>
            <person name="Pertea G."/>
            <person name="Prickett D."/>
            <person name="Puiu D."/>
            <person name="Qioa D."/>
            <person name="Raineri E."/>
            <person name="Ruffier M."/>
            <person name="Salzberg S.L."/>
            <person name="Schatz M.C."/>
            <person name="Scheuring C."/>
            <person name="Schmidt C.J."/>
            <person name="Schroeder S."/>
            <person name="Searle S.M."/>
            <person name="Smith E.J."/>
            <person name="Smith J."/>
            <person name="Sonstegard T.S."/>
            <person name="Stadler P.F."/>
            <person name="Tafer H."/>
            <person name="Tu Z.J."/>
            <person name="Van Tassell C.P."/>
            <person name="Vilella A.J."/>
            <person name="Williams K.P."/>
            <person name="Yorke J.A."/>
            <person name="Zhang L."/>
            <person name="Zhang H.B."/>
            <person name="Zhang X."/>
            <person name="Zhang Y."/>
            <person name="Reed K.M."/>
        </authorList>
    </citation>
    <scope>NUCLEOTIDE SEQUENCE [LARGE SCALE GENOMIC DNA]</scope>
</reference>
<sequence>MNNCNSDQCPSSPKFWKSNCAVFSFTFLLHFCADDLSISRTAIEWSESHDRGYGNPQSVKMEDNAFNDPSLKIAFPYSATKGTVSTLLSSQR</sequence>
<proteinExistence type="predicted"/>
<name>A0A803Y472_MELGA</name>
<protein>
    <submittedName>
        <fullName evidence="1">Uncharacterized protein</fullName>
    </submittedName>
</protein>
<organism evidence="1 2">
    <name type="scientific">Meleagris gallopavo</name>
    <name type="common">Wild turkey</name>
    <dbReference type="NCBI Taxonomy" id="9103"/>
    <lineage>
        <taxon>Eukaryota</taxon>
        <taxon>Metazoa</taxon>
        <taxon>Chordata</taxon>
        <taxon>Craniata</taxon>
        <taxon>Vertebrata</taxon>
        <taxon>Euteleostomi</taxon>
        <taxon>Archelosauria</taxon>
        <taxon>Archosauria</taxon>
        <taxon>Dinosauria</taxon>
        <taxon>Saurischia</taxon>
        <taxon>Theropoda</taxon>
        <taxon>Coelurosauria</taxon>
        <taxon>Aves</taxon>
        <taxon>Neognathae</taxon>
        <taxon>Galloanserae</taxon>
        <taxon>Galliformes</taxon>
        <taxon>Phasianidae</taxon>
        <taxon>Meleagridinae</taxon>
        <taxon>Meleagris</taxon>
    </lineage>
</organism>
<dbReference type="Proteomes" id="UP000001645">
    <property type="component" value="Chromosome Z"/>
</dbReference>
<reference evidence="1" key="2">
    <citation type="submission" date="2025-08" db="UniProtKB">
        <authorList>
            <consortium name="Ensembl"/>
        </authorList>
    </citation>
    <scope>IDENTIFICATION</scope>
</reference>
<dbReference type="InParanoid" id="A0A803Y472"/>
<keyword evidence="2" id="KW-1185">Reference proteome</keyword>
<dbReference type="Ensembl" id="ENSMGAT00000029766.1">
    <property type="protein sequence ID" value="ENSMGAP00000026569.1"/>
    <property type="gene ID" value="ENSMGAG00000018925.1"/>
</dbReference>
<dbReference type="AlphaFoldDB" id="A0A803Y472"/>
<reference evidence="1" key="3">
    <citation type="submission" date="2025-09" db="UniProtKB">
        <authorList>
            <consortium name="Ensembl"/>
        </authorList>
    </citation>
    <scope>IDENTIFICATION</scope>
</reference>
<accession>A0A803Y472</accession>
<evidence type="ECO:0000313" key="1">
    <source>
        <dbReference type="Ensembl" id="ENSMGAP00000026569.1"/>
    </source>
</evidence>